<dbReference type="AlphaFoldDB" id="A0A8X6MKX7"/>
<reference evidence="1" key="1">
    <citation type="submission" date="2020-08" db="EMBL/GenBank/DDBJ databases">
        <title>Multicomponent nature underlies the extraordinary mechanical properties of spider dragline silk.</title>
        <authorList>
            <person name="Kono N."/>
            <person name="Nakamura H."/>
            <person name="Mori M."/>
            <person name="Yoshida Y."/>
            <person name="Ohtoshi R."/>
            <person name="Malay A.D."/>
            <person name="Moran D.A.P."/>
            <person name="Tomita M."/>
            <person name="Numata K."/>
            <person name="Arakawa K."/>
        </authorList>
    </citation>
    <scope>NUCLEOTIDE SEQUENCE</scope>
</reference>
<protein>
    <submittedName>
        <fullName evidence="1">Uncharacterized protein</fullName>
    </submittedName>
</protein>
<proteinExistence type="predicted"/>
<evidence type="ECO:0000313" key="3">
    <source>
        <dbReference type="Proteomes" id="UP000887013"/>
    </source>
</evidence>
<evidence type="ECO:0000313" key="2">
    <source>
        <dbReference type="EMBL" id="GFT10340.1"/>
    </source>
</evidence>
<comment type="caution">
    <text evidence="1">The sequence shown here is derived from an EMBL/GenBank/DDBJ whole genome shotgun (WGS) entry which is preliminary data.</text>
</comment>
<keyword evidence="3" id="KW-1185">Reference proteome</keyword>
<accession>A0A8X6MKX7</accession>
<organism evidence="1 3">
    <name type="scientific">Nephila pilipes</name>
    <name type="common">Giant wood spider</name>
    <name type="synonym">Nephila maculata</name>
    <dbReference type="NCBI Taxonomy" id="299642"/>
    <lineage>
        <taxon>Eukaryota</taxon>
        <taxon>Metazoa</taxon>
        <taxon>Ecdysozoa</taxon>
        <taxon>Arthropoda</taxon>
        <taxon>Chelicerata</taxon>
        <taxon>Arachnida</taxon>
        <taxon>Araneae</taxon>
        <taxon>Araneomorphae</taxon>
        <taxon>Entelegynae</taxon>
        <taxon>Araneoidea</taxon>
        <taxon>Nephilidae</taxon>
        <taxon>Nephila</taxon>
    </lineage>
</organism>
<sequence length="92" mass="10594">MKASRKKTYPTMPFESVTTHYLTDLKLKKPNTYLLLREEKRRTKETSRLVLKKSGLSDGRIVTRCHFISRNSLPTGASVSNKNVIPMKVSRK</sequence>
<evidence type="ECO:0000313" key="1">
    <source>
        <dbReference type="EMBL" id="GFS67431.1"/>
    </source>
</evidence>
<gene>
    <name evidence="1" type="ORF">NPIL_307471</name>
    <name evidence="2" type="ORF">NPIL_610361</name>
</gene>
<name>A0A8X6MKX7_NEPPI</name>
<dbReference type="EMBL" id="BMAW01057356">
    <property type="protein sequence ID" value="GFT10340.1"/>
    <property type="molecule type" value="Genomic_DNA"/>
</dbReference>
<dbReference type="EMBL" id="BMAW01094788">
    <property type="protein sequence ID" value="GFS67431.1"/>
    <property type="molecule type" value="Genomic_DNA"/>
</dbReference>
<dbReference type="Proteomes" id="UP000887013">
    <property type="component" value="Unassembled WGS sequence"/>
</dbReference>